<evidence type="ECO:0000256" key="3">
    <source>
        <dbReference type="ARBA" id="ARBA00022827"/>
    </source>
</evidence>
<dbReference type="EC" id="1.14.13.-" evidence="6"/>
<keyword evidence="3" id="KW-0274">FAD</keyword>
<gene>
    <name evidence="6" type="ORF">QTG54_002504</name>
</gene>
<dbReference type="AlphaFoldDB" id="A0AAD8YKR5"/>
<dbReference type="Pfam" id="PF00743">
    <property type="entry name" value="FMO-like"/>
    <property type="match status" value="1"/>
</dbReference>
<dbReference type="GO" id="GO:0050661">
    <property type="term" value="F:NADP binding"/>
    <property type="evidence" value="ECO:0007669"/>
    <property type="project" value="InterPro"/>
</dbReference>
<name>A0AAD8YKR5_9STRA</name>
<dbReference type="Proteomes" id="UP001224775">
    <property type="component" value="Unassembled WGS sequence"/>
</dbReference>
<proteinExistence type="inferred from homology"/>
<dbReference type="GO" id="GO:0004499">
    <property type="term" value="F:N,N-dimethylaniline monooxygenase activity"/>
    <property type="evidence" value="ECO:0007669"/>
    <property type="project" value="InterPro"/>
</dbReference>
<accession>A0AAD8YKR5</accession>
<dbReference type="Gene3D" id="3.50.50.60">
    <property type="entry name" value="FAD/NAD(P)-binding domain"/>
    <property type="match status" value="1"/>
</dbReference>
<feature type="domain" description="FAD/NAD(P)-binding" evidence="5">
    <location>
        <begin position="47"/>
        <end position="235"/>
    </location>
</feature>
<keyword evidence="7" id="KW-1185">Reference proteome</keyword>
<evidence type="ECO:0000313" key="7">
    <source>
        <dbReference type="Proteomes" id="UP001224775"/>
    </source>
</evidence>
<evidence type="ECO:0000256" key="4">
    <source>
        <dbReference type="ARBA" id="ARBA00023002"/>
    </source>
</evidence>
<protein>
    <submittedName>
        <fullName evidence="6">Flavin-containing monooxygenase</fullName>
        <ecNumber evidence="6">1.14.13.-</ecNumber>
    </submittedName>
</protein>
<dbReference type="GO" id="GO:0050660">
    <property type="term" value="F:flavin adenine dinucleotide binding"/>
    <property type="evidence" value="ECO:0007669"/>
    <property type="project" value="InterPro"/>
</dbReference>
<organism evidence="6 7">
    <name type="scientific">Skeletonema marinoi</name>
    <dbReference type="NCBI Taxonomy" id="267567"/>
    <lineage>
        <taxon>Eukaryota</taxon>
        <taxon>Sar</taxon>
        <taxon>Stramenopiles</taxon>
        <taxon>Ochrophyta</taxon>
        <taxon>Bacillariophyta</taxon>
        <taxon>Coscinodiscophyceae</taxon>
        <taxon>Thalassiosirophycidae</taxon>
        <taxon>Thalassiosirales</taxon>
        <taxon>Skeletonemataceae</taxon>
        <taxon>Skeletonema</taxon>
        <taxon>Skeletonema marinoi-dohrnii complex</taxon>
    </lineage>
</organism>
<evidence type="ECO:0000313" key="6">
    <source>
        <dbReference type="EMBL" id="KAK1747160.1"/>
    </source>
</evidence>
<dbReference type="InterPro" id="IPR023753">
    <property type="entry name" value="FAD/NAD-binding_dom"/>
</dbReference>
<reference evidence="6" key="1">
    <citation type="submission" date="2023-06" db="EMBL/GenBank/DDBJ databases">
        <title>Survivors Of The Sea: Transcriptome response of Skeletonema marinoi to long-term dormancy.</title>
        <authorList>
            <person name="Pinder M.I.M."/>
            <person name="Kourtchenko O."/>
            <person name="Robertson E.K."/>
            <person name="Larsson T."/>
            <person name="Maumus F."/>
            <person name="Osuna-Cruz C.M."/>
            <person name="Vancaester E."/>
            <person name="Stenow R."/>
            <person name="Vandepoele K."/>
            <person name="Ploug H."/>
            <person name="Bruchert V."/>
            <person name="Godhe A."/>
            <person name="Topel M."/>
        </authorList>
    </citation>
    <scope>NUCLEOTIDE SEQUENCE</scope>
    <source>
        <strain evidence="6">R05AC</strain>
    </source>
</reference>
<keyword evidence="6" id="KW-0503">Monooxygenase</keyword>
<sequence>MDAYGLRLTAEVASISFYIILCRYRFSKLLQTPIHNPIDSFHRSSTQVVIVGSGICGITAAKTFVQYGYTHITILEASTEIGGVWRSDQYEGASLQGPYWMYQFADFAWPRDLVKGIISPGKAAVQEYIRRYAEKYNVFSKVDIKYQCRVKTAVRDAHRNSWIIRIAESDEVIEADILIMAIGNNSSSPIIPHIPNEHKYRGHIVHSSEIGNGDILKSAHNIAIVGGSKSAYDIGQMQPHNTTLIMRTPHYWTPRWLLLLPFFDRIAYALFSGYKVNKSDRSWLTRVLDEVFMPLVAVGINRPDSTSLLDDIMNGGGLHFTENGLLLENGQEVEADVVVFGTGFQPTRAFQEIFEGVELQDTLDDGLYLYKYIYHPKLPNVFFLGFKDPSLNMPSNASIQSLWTMFCAAGIAQLPALSDMEEMISTRQQNTRQCFHFSSTSLHDFFLAGESSCDYSYTVDLLRDCKGFFGKRVASFWCHPANIWSSGAAFGAIFGAEIITDDESNNAVASDSTALV</sequence>
<keyword evidence="4 6" id="KW-0560">Oxidoreductase</keyword>
<evidence type="ECO:0000256" key="1">
    <source>
        <dbReference type="ARBA" id="ARBA00009183"/>
    </source>
</evidence>
<dbReference type="InterPro" id="IPR036188">
    <property type="entry name" value="FAD/NAD-bd_sf"/>
</dbReference>
<evidence type="ECO:0000256" key="2">
    <source>
        <dbReference type="ARBA" id="ARBA00022630"/>
    </source>
</evidence>
<dbReference type="InterPro" id="IPR020946">
    <property type="entry name" value="Flavin_mOase-like"/>
</dbReference>
<keyword evidence="2" id="KW-0285">Flavoprotein</keyword>
<comment type="similarity">
    <text evidence="1">Belongs to the FMO family.</text>
</comment>
<dbReference type="Pfam" id="PF07992">
    <property type="entry name" value="Pyr_redox_2"/>
    <property type="match status" value="1"/>
</dbReference>
<comment type="caution">
    <text evidence="6">The sequence shown here is derived from an EMBL/GenBank/DDBJ whole genome shotgun (WGS) entry which is preliminary data.</text>
</comment>
<evidence type="ECO:0000259" key="5">
    <source>
        <dbReference type="Pfam" id="PF07992"/>
    </source>
</evidence>
<dbReference type="PANTHER" id="PTHR23023">
    <property type="entry name" value="DIMETHYLANILINE MONOOXYGENASE"/>
    <property type="match status" value="1"/>
</dbReference>
<dbReference type="SUPFAM" id="SSF51905">
    <property type="entry name" value="FAD/NAD(P)-binding domain"/>
    <property type="match status" value="2"/>
</dbReference>
<dbReference type="InterPro" id="IPR050346">
    <property type="entry name" value="FMO-like"/>
</dbReference>
<dbReference type="EMBL" id="JATAAI010000003">
    <property type="protein sequence ID" value="KAK1747160.1"/>
    <property type="molecule type" value="Genomic_DNA"/>
</dbReference>